<dbReference type="PANTHER" id="PTHR20854">
    <property type="entry name" value="INOSITOL MONOPHOSPHATASE"/>
    <property type="match status" value="1"/>
</dbReference>
<dbReference type="InterPro" id="IPR000760">
    <property type="entry name" value="Inositol_monophosphatase-like"/>
</dbReference>
<evidence type="ECO:0000256" key="1">
    <source>
        <dbReference type="ARBA" id="ARBA00001033"/>
    </source>
</evidence>
<keyword evidence="5" id="KW-0460">Magnesium</keyword>
<organism evidence="6 7">
    <name type="scientific">Williamsia phyllosphaerae</name>
    <dbReference type="NCBI Taxonomy" id="885042"/>
    <lineage>
        <taxon>Bacteria</taxon>
        <taxon>Bacillati</taxon>
        <taxon>Actinomycetota</taxon>
        <taxon>Actinomycetes</taxon>
        <taxon>Mycobacteriales</taxon>
        <taxon>Nocardiaceae</taxon>
        <taxon>Williamsia</taxon>
    </lineage>
</organism>
<protein>
    <recommendedName>
        <fullName evidence="2">inositol-phosphate phosphatase</fullName>
        <ecNumber evidence="2">3.1.3.25</ecNumber>
    </recommendedName>
</protein>
<dbReference type="RefSeq" id="WP_188490195.1">
    <property type="nucleotide sequence ID" value="NZ_BMCS01000001.1"/>
</dbReference>
<dbReference type="PANTHER" id="PTHR20854:SF4">
    <property type="entry name" value="INOSITOL-1-MONOPHOSPHATASE-RELATED"/>
    <property type="match status" value="1"/>
</dbReference>
<dbReference type="Gene3D" id="3.30.540.10">
    <property type="entry name" value="Fructose-1,6-Bisphosphatase, subunit A, domain 1"/>
    <property type="match status" value="1"/>
</dbReference>
<dbReference type="Proteomes" id="UP000632454">
    <property type="component" value="Unassembled WGS sequence"/>
</dbReference>
<evidence type="ECO:0000256" key="2">
    <source>
        <dbReference type="ARBA" id="ARBA00013106"/>
    </source>
</evidence>
<gene>
    <name evidence="6" type="primary">impA</name>
    <name evidence="6" type="ORF">GCM10007298_27440</name>
</gene>
<comment type="caution">
    <text evidence="6">The sequence shown here is derived from an EMBL/GenBank/DDBJ whole genome shotgun (WGS) entry which is preliminary data.</text>
</comment>
<evidence type="ECO:0000256" key="3">
    <source>
        <dbReference type="ARBA" id="ARBA00022723"/>
    </source>
</evidence>
<proteinExistence type="predicted"/>
<dbReference type="PRINTS" id="PR00377">
    <property type="entry name" value="IMPHPHTASES"/>
</dbReference>
<evidence type="ECO:0000313" key="6">
    <source>
        <dbReference type="EMBL" id="GGF29996.1"/>
    </source>
</evidence>
<sequence>MTGTVIPSDIDPPRLLSIAAGLLDDITPRFIEGLGAPSAVDKGGNDFATELDLELERTLSARLTEATGIGVHGEEFGGPDVTSGTVWVVDPIDGTFNYSAGLPLAGILLALLHDGHPVLGLTWLPLFDLRYQAFVDGPVICNGEAVPALRPTRLQDSVIAFGAFNLNSGGRFPGNYRVEILGEVSREVSRLRLLGSTGLDMALTAAGKLGGAICFGHHAWDNAAGAALVLAGGGVVTDLAGDPWHVTSSSMLAGSPGVHDELVTIIERVGDPADYLPDRTPRTRGGAS</sequence>
<keyword evidence="4" id="KW-0378">Hydrolase</keyword>
<evidence type="ECO:0000313" key="7">
    <source>
        <dbReference type="Proteomes" id="UP000632454"/>
    </source>
</evidence>
<dbReference type="Pfam" id="PF00459">
    <property type="entry name" value="Inositol_P"/>
    <property type="match status" value="1"/>
</dbReference>
<dbReference type="CDD" id="cd01637">
    <property type="entry name" value="IMPase_like"/>
    <property type="match status" value="1"/>
</dbReference>
<evidence type="ECO:0000256" key="4">
    <source>
        <dbReference type="ARBA" id="ARBA00022801"/>
    </source>
</evidence>
<keyword evidence="3" id="KW-0479">Metal-binding</keyword>
<dbReference type="PROSITE" id="PS00629">
    <property type="entry name" value="IMP_1"/>
    <property type="match status" value="1"/>
</dbReference>
<dbReference type="SUPFAM" id="SSF56655">
    <property type="entry name" value="Carbohydrate phosphatase"/>
    <property type="match status" value="1"/>
</dbReference>
<reference evidence="7" key="1">
    <citation type="journal article" date="2019" name="Int. J. Syst. Evol. Microbiol.">
        <title>The Global Catalogue of Microorganisms (GCM) 10K type strain sequencing project: providing services to taxonomists for standard genome sequencing and annotation.</title>
        <authorList>
            <consortium name="The Broad Institute Genomics Platform"/>
            <consortium name="The Broad Institute Genome Sequencing Center for Infectious Disease"/>
            <person name="Wu L."/>
            <person name="Ma J."/>
        </authorList>
    </citation>
    <scope>NUCLEOTIDE SEQUENCE [LARGE SCALE GENOMIC DNA]</scope>
    <source>
        <strain evidence="7">CCM 7855</strain>
    </source>
</reference>
<dbReference type="EC" id="3.1.3.25" evidence="2"/>
<evidence type="ECO:0000256" key="5">
    <source>
        <dbReference type="ARBA" id="ARBA00022842"/>
    </source>
</evidence>
<dbReference type="InterPro" id="IPR020550">
    <property type="entry name" value="Inositol_monophosphatase_CS"/>
</dbReference>
<keyword evidence="7" id="KW-1185">Reference proteome</keyword>
<comment type="catalytic activity">
    <reaction evidence="1">
        <text>a myo-inositol phosphate + H2O = myo-inositol + phosphate</text>
        <dbReference type="Rhea" id="RHEA:24056"/>
        <dbReference type="ChEBI" id="CHEBI:15377"/>
        <dbReference type="ChEBI" id="CHEBI:17268"/>
        <dbReference type="ChEBI" id="CHEBI:43474"/>
        <dbReference type="ChEBI" id="CHEBI:84139"/>
        <dbReference type="EC" id="3.1.3.25"/>
    </reaction>
</comment>
<dbReference type="InterPro" id="IPR020583">
    <property type="entry name" value="Inositol_monoP_metal-BS"/>
</dbReference>
<dbReference type="EMBL" id="BMCS01000001">
    <property type="protein sequence ID" value="GGF29996.1"/>
    <property type="molecule type" value="Genomic_DNA"/>
</dbReference>
<dbReference type="PROSITE" id="PS00630">
    <property type="entry name" value="IMP_2"/>
    <property type="match status" value="1"/>
</dbReference>
<accession>A0ABQ1V0X1</accession>
<name>A0ABQ1V0X1_9NOCA</name>
<dbReference type="Gene3D" id="3.40.190.80">
    <property type="match status" value="1"/>
</dbReference>